<sequence>MEESVADATQAIAVSSTPAAEFRELPRSRQRTVFFQLPETAQQSLVAEMDRDQLQGFVRRLDPDEVADVLGLADEETRERVLQHLDADRREKAAFLLEFSPESAAGLMHLDYVTVDVDRSLSDVARRVERHEARTGRFPTIFVTEGDDLLGELPGQTLAMTDGDSVALRDHVHATPAVRFDRPDTDVVDVFRANPERSVAVLDEDESILGVIYAQDLLRIIEEEAGETLYEFTGVREEESVLDGPLSKVRYRYKWLIINLGTAFLAAGMVGFFEDTIAAFTLLAVYMPVVAGMGGNAGTQSMAVTVRGLAFGQISLSTGSRAILNEAIAGAANGTITGILVAIIATVFNQSPLLGLVLGVSMVLNLVIAGFFGTIIPLVLDKIGKDPATSATIFITTATDVLGFFIFLGLAQSVL</sequence>
<evidence type="ECO:0000256" key="6">
    <source>
        <dbReference type="ARBA" id="ARBA00022989"/>
    </source>
</evidence>
<feature type="transmembrane region" description="Helical" evidence="9">
    <location>
        <begin position="285"/>
        <end position="306"/>
    </location>
</feature>
<evidence type="ECO:0000256" key="8">
    <source>
        <dbReference type="PROSITE-ProRule" id="PRU00703"/>
    </source>
</evidence>
<evidence type="ECO:0000256" key="7">
    <source>
        <dbReference type="ARBA" id="ARBA00023136"/>
    </source>
</evidence>
<dbReference type="InterPro" id="IPR006667">
    <property type="entry name" value="SLC41_membr_dom"/>
</dbReference>
<dbReference type="SUPFAM" id="SSF161093">
    <property type="entry name" value="MgtE membrane domain-like"/>
    <property type="match status" value="1"/>
</dbReference>
<dbReference type="AlphaFoldDB" id="A0AAE4EU95"/>
<feature type="transmembrane region" description="Helical" evidence="9">
    <location>
        <begin position="392"/>
        <end position="411"/>
    </location>
</feature>
<protein>
    <submittedName>
        <fullName evidence="11">Magnesium transporter</fullName>
    </submittedName>
</protein>
<reference evidence="11 12" key="1">
    <citation type="submission" date="2022-06" db="EMBL/GenBank/DDBJ databases">
        <title>Haloarcula sp. a new haloarchaeum isolate from saline soil.</title>
        <authorList>
            <person name="Strakova D."/>
            <person name="Galisteo C."/>
            <person name="Sanchez-Porro C."/>
            <person name="Ventosa A."/>
        </authorList>
    </citation>
    <scope>NUCLEOTIDE SEQUENCE [LARGE SCALE GENOMIC DNA]</scope>
    <source>
        <strain evidence="11 12">S1AR25-5A</strain>
    </source>
</reference>
<comment type="similarity">
    <text evidence="2">Belongs to the SLC41A transporter family.</text>
</comment>
<accession>A0AAE4EU95</accession>
<dbReference type="InterPro" id="IPR006668">
    <property type="entry name" value="Mg_transptr_MgtE_intracell_dom"/>
</dbReference>
<dbReference type="InterPro" id="IPR036739">
    <property type="entry name" value="SLC41_membr_dom_sf"/>
</dbReference>
<evidence type="ECO:0000256" key="4">
    <source>
        <dbReference type="ARBA" id="ARBA00022692"/>
    </source>
</evidence>
<feature type="transmembrane region" description="Helical" evidence="9">
    <location>
        <begin position="255"/>
        <end position="273"/>
    </location>
</feature>
<evidence type="ECO:0000259" key="10">
    <source>
        <dbReference type="PROSITE" id="PS51371"/>
    </source>
</evidence>
<feature type="domain" description="CBS" evidence="10">
    <location>
        <begin position="171"/>
        <end position="228"/>
    </location>
</feature>
<evidence type="ECO:0000313" key="12">
    <source>
        <dbReference type="Proteomes" id="UP001253439"/>
    </source>
</evidence>
<organism evidence="11 12">
    <name type="scientific">Haloarcula terrestris</name>
    <dbReference type="NCBI Taxonomy" id="2950533"/>
    <lineage>
        <taxon>Archaea</taxon>
        <taxon>Methanobacteriati</taxon>
        <taxon>Methanobacteriota</taxon>
        <taxon>Stenosarchaea group</taxon>
        <taxon>Halobacteria</taxon>
        <taxon>Halobacteriales</taxon>
        <taxon>Haloarculaceae</taxon>
        <taxon>Haloarcula</taxon>
    </lineage>
</organism>
<dbReference type="EMBL" id="JAMQOM010000001">
    <property type="protein sequence ID" value="MDS0220330.1"/>
    <property type="molecule type" value="Genomic_DNA"/>
</dbReference>
<keyword evidence="12" id="KW-1185">Reference proteome</keyword>
<dbReference type="SMART" id="SM00924">
    <property type="entry name" value="MgtE_N"/>
    <property type="match status" value="1"/>
</dbReference>
<dbReference type="GO" id="GO:0008324">
    <property type="term" value="F:monoatomic cation transmembrane transporter activity"/>
    <property type="evidence" value="ECO:0007669"/>
    <property type="project" value="InterPro"/>
</dbReference>
<evidence type="ECO:0000256" key="9">
    <source>
        <dbReference type="SAM" id="Phobius"/>
    </source>
</evidence>
<dbReference type="Proteomes" id="UP001253439">
    <property type="component" value="Unassembled WGS sequence"/>
</dbReference>
<dbReference type="Gene3D" id="3.10.580.10">
    <property type="entry name" value="CBS-domain"/>
    <property type="match status" value="1"/>
</dbReference>
<dbReference type="SUPFAM" id="SSF158791">
    <property type="entry name" value="MgtE N-terminal domain-like"/>
    <property type="match status" value="1"/>
</dbReference>
<comment type="subcellular location">
    <subcellularLocation>
        <location evidence="1">Membrane</location>
        <topology evidence="1">Multi-pass membrane protein</topology>
    </subcellularLocation>
</comment>
<dbReference type="RefSeq" id="WP_310895015.1">
    <property type="nucleotide sequence ID" value="NZ_JAMQOM010000001.1"/>
</dbReference>
<evidence type="ECO:0000256" key="1">
    <source>
        <dbReference type="ARBA" id="ARBA00004141"/>
    </source>
</evidence>
<feature type="transmembrane region" description="Helical" evidence="9">
    <location>
        <begin position="327"/>
        <end position="348"/>
    </location>
</feature>
<keyword evidence="5" id="KW-0460">Magnesium</keyword>
<dbReference type="SUPFAM" id="SSF54631">
    <property type="entry name" value="CBS-domain pair"/>
    <property type="match status" value="1"/>
</dbReference>
<name>A0AAE4EU95_9EURY</name>
<comment type="caution">
    <text evidence="11">The sequence shown here is derived from an EMBL/GenBank/DDBJ whole genome shotgun (WGS) entry which is preliminary data.</text>
</comment>
<dbReference type="Pfam" id="PF01769">
    <property type="entry name" value="MgtE"/>
    <property type="match status" value="1"/>
</dbReference>
<dbReference type="Pfam" id="PF03448">
    <property type="entry name" value="MgtE_N"/>
    <property type="match status" value="1"/>
</dbReference>
<dbReference type="InterPro" id="IPR046342">
    <property type="entry name" value="CBS_dom_sf"/>
</dbReference>
<dbReference type="Pfam" id="PF00571">
    <property type="entry name" value="CBS"/>
    <property type="match status" value="1"/>
</dbReference>
<dbReference type="Gene3D" id="1.25.60.10">
    <property type="entry name" value="MgtE N-terminal domain-like"/>
    <property type="match status" value="1"/>
</dbReference>
<dbReference type="Gene3D" id="1.10.357.20">
    <property type="entry name" value="SLC41 divalent cation transporters, integral membrane domain"/>
    <property type="match status" value="1"/>
</dbReference>
<keyword evidence="7 9" id="KW-0472">Membrane</keyword>
<dbReference type="InterPro" id="IPR038076">
    <property type="entry name" value="MgtE_N_sf"/>
</dbReference>
<dbReference type="InterPro" id="IPR000644">
    <property type="entry name" value="CBS_dom"/>
</dbReference>
<dbReference type="PROSITE" id="PS51371">
    <property type="entry name" value="CBS"/>
    <property type="match status" value="1"/>
</dbReference>
<proteinExistence type="inferred from homology"/>
<evidence type="ECO:0000256" key="5">
    <source>
        <dbReference type="ARBA" id="ARBA00022842"/>
    </source>
</evidence>
<dbReference type="PANTHER" id="PTHR41394">
    <property type="entry name" value="MAGNESIUM TRANSPORTER MGTE"/>
    <property type="match status" value="1"/>
</dbReference>
<evidence type="ECO:0000256" key="2">
    <source>
        <dbReference type="ARBA" id="ARBA00009749"/>
    </source>
</evidence>
<evidence type="ECO:0000313" key="11">
    <source>
        <dbReference type="EMBL" id="MDS0220330.1"/>
    </source>
</evidence>
<keyword evidence="4 9" id="KW-0812">Transmembrane</keyword>
<keyword evidence="3" id="KW-0813">Transport</keyword>
<gene>
    <name evidence="11" type="ORF">NDI54_03085</name>
</gene>
<keyword evidence="8" id="KW-0129">CBS domain</keyword>
<feature type="transmembrane region" description="Helical" evidence="9">
    <location>
        <begin position="354"/>
        <end position="380"/>
    </location>
</feature>
<keyword evidence="6 9" id="KW-1133">Transmembrane helix</keyword>
<dbReference type="GO" id="GO:0016020">
    <property type="term" value="C:membrane"/>
    <property type="evidence" value="ECO:0007669"/>
    <property type="project" value="UniProtKB-SubCell"/>
</dbReference>
<dbReference type="PANTHER" id="PTHR41394:SF5">
    <property type="entry name" value="SLC41A_MGTE INTEGRAL MEMBRANE DOMAIN-CONTAINING PROTEIN"/>
    <property type="match status" value="1"/>
</dbReference>
<evidence type="ECO:0000256" key="3">
    <source>
        <dbReference type="ARBA" id="ARBA00022448"/>
    </source>
</evidence>